<dbReference type="AlphaFoldDB" id="A0A814WRB1"/>
<evidence type="ECO:0000313" key="3">
    <source>
        <dbReference type="EMBL" id="CAF3797832.1"/>
    </source>
</evidence>
<evidence type="ECO:0000313" key="4">
    <source>
        <dbReference type="EMBL" id="CAF3966249.1"/>
    </source>
</evidence>
<proteinExistence type="predicted"/>
<organism evidence="2 5">
    <name type="scientific">Didymodactylos carnosus</name>
    <dbReference type="NCBI Taxonomy" id="1234261"/>
    <lineage>
        <taxon>Eukaryota</taxon>
        <taxon>Metazoa</taxon>
        <taxon>Spiralia</taxon>
        <taxon>Gnathifera</taxon>
        <taxon>Rotifera</taxon>
        <taxon>Eurotatoria</taxon>
        <taxon>Bdelloidea</taxon>
        <taxon>Philodinida</taxon>
        <taxon>Philodinidae</taxon>
        <taxon>Didymodactylos</taxon>
    </lineage>
</organism>
<dbReference type="Proteomes" id="UP000681722">
    <property type="component" value="Unassembled WGS sequence"/>
</dbReference>
<name>A0A814WRB1_9BILA</name>
<dbReference type="Proteomes" id="UP000677228">
    <property type="component" value="Unassembled WGS sequence"/>
</dbReference>
<evidence type="ECO:0000313" key="5">
    <source>
        <dbReference type="Proteomes" id="UP000663829"/>
    </source>
</evidence>
<evidence type="ECO:0000313" key="1">
    <source>
        <dbReference type="EMBL" id="CAF1029528.1"/>
    </source>
</evidence>
<dbReference type="OrthoDB" id="10032870at2759"/>
<sequence>MLCKPITFYKQHPVDACQIIGSDEEDNNSLLSDLGDQTTLIIEDEDFFCPLITESHSQYAVHTVNVTKNNFLNSIPQSSVAENNPNLKMINDRKRTHSVEINNVNDVPTKHSVTESKILCDCCKLIRSGRNLPIARRGRPFYSSTNDRDRFMCGKCNQTLIQQQQQLKSSFSNSPKILTENSLSMDSTDSSTKNIFDEILGGDYASLLSTNDTAAIVDTNNLQQQPQQDITKLYDHIDTQKESTTTTERDLPTEIEFTLNETPKLDMNDYQPAQMLIWKLNASGDVDLSYDTSSSPLTDDEKKALVDEAVRKLNVALSSHKTPVGDSNVDAIELTYAALNKTMQTLSTSTL</sequence>
<evidence type="ECO:0000313" key="2">
    <source>
        <dbReference type="EMBL" id="CAF1201800.1"/>
    </source>
</evidence>
<accession>A0A814WRB1</accession>
<dbReference type="Proteomes" id="UP000682733">
    <property type="component" value="Unassembled WGS sequence"/>
</dbReference>
<protein>
    <submittedName>
        <fullName evidence="2">Uncharacterized protein</fullName>
    </submittedName>
</protein>
<dbReference type="EMBL" id="CAJOBA010007280">
    <property type="protein sequence ID" value="CAF3797832.1"/>
    <property type="molecule type" value="Genomic_DNA"/>
</dbReference>
<reference evidence="2" key="1">
    <citation type="submission" date="2021-02" db="EMBL/GenBank/DDBJ databases">
        <authorList>
            <person name="Nowell W R."/>
        </authorList>
    </citation>
    <scope>NUCLEOTIDE SEQUENCE</scope>
</reference>
<dbReference type="Proteomes" id="UP000663829">
    <property type="component" value="Unassembled WGS sequence"/>
</dbReference>
<keyword evidence="5" id="KW-1185">Reference proteome</keyword>
<comment type="caution">
    <text evidence="2">The sequence shown here is derived from an EMBL/GenBank/DDBJ whole genome shotgun (WGS) entry which is preliminary data.</text>
</comment>
<dbReference type="EMBL" id="CAJOBC010008607">
    <property type="protein sequence ID" value="CAF3966249.1"/>
    <property type="molecule type" value="Genomic_DNA"/>
</dbReference>
<gene>
    <name evidence="2" type="ORF">GPM918_LOCUS23759</name>
    <name evidence="1" type="ORF">OVA965_LOCUS15916</name>
    <name evidence="4" type="ORF">SRO942_LOCUS23758</name>
    <name evidence="3" type="ORF">TMI583_LOCUS15924</name>
</gene>
<dbReference type="EMBL" id="CAJNOK010007270">
    <property type="protein sequence ID" value="CAF1029528.1"/>
    <property type="molecule type" value="Genomic_DNA"/>
</dbReference>
<dbReference type="EMBL" id="CAJNOQ010008606">
    <property type="protein sequence ID" value="CAF1201800.1"/>
    <property type="molecule type" value="Genomic_DNA"/>
</dbReference>